<gene>
    <name evidence="1" type="ORF">KQP761_LOCUS34435</name>
</gene>
<name>A0A816G8Q9_9BILA</name>
<sequence>MDKKPSAANPPRTSRKISPQSLTMGKHIITKRHYSHQSKIFYTQQEPTFFVLEHLNASSRFKHRNNTSFRPLATSTPYEMEQSHSFNSDSPHSFMRNQRPLLTPPVCCSTPKQSRRQPNASSSVRRKLPVVISQRRLQFTTNSQSFVQYTKDESRQMTMKNIKIWLL</sequence>
<evidence type="ECO:0000313" key="2">
    <source>
        <dbReference type="Proteomes" id="UP000663834"/>
    </source>
</evidence>
<evidence type="ECO:0000313" key="1">
    <source>
        <dbReference type="EMBL" id="CAF1671820.1"/>
    </source>
</evidence>
<proteinExistence type="predicted"/>
<organism evidence="1 2">
    <name type="scientific">Rotaria magnacalcarata</name>
    <dbReference type="NCBI Taxonomy" id="392030"/>
    <lineage>
        <taxon>Eukaryota</taxon>
        <taxon>Metazoa</taxon>
        <taxon>Spiralia</taxon>
        <taxon>Gnathifera</taxon>
        <taxon>Rotifera</taxon>
        <taxon>Eurotatoria</taxon>
        <taxon>Bdelloidea</taxon>
        <taxon>Philodinida</taxon>
        <taxon>Philodinidae</taxon>
        <taxon>Rotaria</taxon>
    </lineage>
</organism>
<protein>
    <submittedName>
        <fullName evidence="1">Uncharacterized protein</fullName>
    </submittedName>
</protein>
<accession>A0A816G8Q9</accession>
<dbReference type="AlphaFoldDB" id="A0A816G8Q9"/>
<dbReference type="OrthoDB" id="9985470at2759"/>
<reference evidence="1" key="1">
    <citation type="submission" date="2021-02" db="EMBL/GenBank/DDBJ databases">
        <authorList>
            <person name="Nowell W R."/>
        </authorList>
    </citation>
    <scope>NUCLEOTIDE SEQUENCE</scope>
</reference>
<dbReference type="Proteomes" id="UP000663834">
    <property type="component" value="Unassembled WGS sequence"/>
</dbReference>
<dbReference type="EMBL" id="CAJNOW010019319">
    <property type="protein sequence ID" value="CAF1671820.1"/>
    <property type="molecule type" value="Genomic_DNA"/>
</dbReference>
<comment type="caution">
    <text evidence="1">The sequence shown here is derived from an EMBL/GenBank/DDBJ whole genome shotgun (WGS) entry which is preliminary data.</text>
</comment>